<protein>
    <submittedName>
        <fullName evidence="3">4-oxalomesaconate tautomerase</fullName>
    </submittedName>
</protein>
<keyword evidence="4" id="KW-1185">Reference proteome</keyword>
<dbReference type="AlphaFoldDB" id="A0A239HV05"/>
<comment type="similarity">
    <text evidence="1">Belongs to the PrpF family.</text>
</comment>
<name>A0A239HV05_9ACTN</name>
<dbReference type="Pfam" id="PF04303">
    <property type="entry name" value="PrpF"/>
    <property type="match status" value="1"/>
</dbReference>
<organism evidence="3 4">
    <name type="scientific">Streptosporangium subroseum</name>
    <dbReference type="NCBI Taxonomy" id="106412"/>
    <lineage>
        <taxon>Bacteria</taxon>
        <taxon>Bacillati</taxon>
        <taxon>Actinomycetota</taxon>
        <taxon>Actinomycetes</taxon>
        <taxon>Streptosporangiales</taxon>
        <taxon>Streptosporangiaceae</taxon>
        <taxon>Streptosporangium</taxon>
    </lineage>
</organism>
<dbReference type="PANTHER" id="PTHR43709:SF3">
    <property type="entry name" value="ISOMERASE YBHH-RELATED"/>
    <property type="match status" value="1"/>
</dbReference>
<evidence type="ECO:0000256" key="2">
    <source>
        <dbReference type="ARBA" id="ARBA00023235"/>
    </source>
</evidence>
<dbReference type="Proteomes" id="UP000198282">
    <property type="component" value="Unassembled WGS sequence"/>
</dbReference>
<dbReference type="NCBIfam" id="NF033377">
    <property type="entry name" value="OMA_tautomer"/>
    <property type="match status" value="1"/>
</dbReference>
<evidence type="ECO:0000313" key="4">
    <source>
        <dbReference type="Proteomes" id="UP000198282"/>
    </source>
</evidence>
<dbReference type="GO" id="GO:0016853">
    <property type="term" value="F:isomerase activity"/>
    <property type="evidence" value="ECO:0007669"/>
    <property type="project" value="UniProtKB-KW"/>
</dbReference>
<sequence>MSASAQARGPEDEAGVPCAPLMSASAQTWDPEDEAGVPCALLRGGTSKAAYFLARDLPRDPRERDDLLLRIMGSGHPLQIDGIGGAHSLASKVAVVSPSKDDTADVDYLFLQLGVEQATVTDLQNCGNVLAGVGPFAVERGLVPAGRETTAVRVRMVNSGSVVTATFATPAGVVRYRGDTHIAGAPGTASPITLRFSDTAGSATGSLLPTGRAVDVIDGTEVTCVDNGMPVVVARAADLGITGYESHEDLAADASLRDRVERLRLAAGRLMGLGDIAGLTVPKTTLVAPPRDGGTICTRTFIPSHPHTAIGVLGALSAASALLLPGGVGAELAELSGSVIDVEHPTGHLLIDLELDTVSSPPAVLSAGVIRTARKLFDGTVYPSASHPTPPE</sequence>
<keyword evidence="2" id="KW-0413">Isomerase</keyword>
<gene>
    <name evidence="3" type="ORF">SAMN05216276_1017157</name>
</gene>
<dbReference type="SUPFAM" id="SSF54506">
    <property type="entry name" value="Diaminopimelate epimerase-like"/>
    <property type="match status" value="2"/>
</dbReference>
<evidence type="ECO:0000313" key="3">
    <source>
        <dbReference type="EMBL" id="SNS85115.1"/>
    </source>
</evidence>
<dbReference type="InterPro" id="IPR047687">
    <property type="entry name" value="OMA_tautomer-like"/>
</dbReference>
<proteinExistence type="inferred from homology"/>
<dbReference type="Gene3D" id="3.10.310.10">
    <property type="entry name" value="Diaminopimelate Epimerase, Chain A, domain 1"/>
    <property type="match status" value="2"/>
</dbReference>
<reference evidence="3 4" key="1">
    <citation type="submission" date="2017-06" db="EMBL/GenBank/DDBJ databases">
        <authorList>
            <person name="Kim H.J."/>
            <person name="Triplett B.A."/>
        </authorList>
    </citation>
    <scope>NUCLEOTIDE SEQUENCE [LARGE SCALE GENOMIC DNA]</scope>
    <source>
        <strain evidence="3 4">CGMCC 4.2132</strain>
    </source>
</reference>
<evidence type="ECO:0000256" key="1">
    <source>
        <dbReference type="ARBA" id="ARBA00007673"/>
    </source>
</evidence>
<dbReference type="PANTHER" id="PTHR43709">
    <property type="entry name" value="ACONITATE ISOMERASE-RELATED"/>
    <property type="match status" value="1"/>
</dbReference>
<dbReference type="EMBL" id="FZOD01000017">
    <property type="protein sequence ID" value="SNS85115.1"/>
    <property type="molecule type" value="Genomic_DNA"/>
</dbReference>
<accession>A0A239HV05</accession>
<dbReference type="InterPro" id="IPR007400">
    <property type="entry name" value="PrpF-like"/>
</dbReference>
<dbReference type="RefSeq" id="WP_245878408.1">
    <property type="nucleotide sequence ID" value="NZ_FZOD01000017.1"/>
</dbReference>